<proteinExistence type="predicted"/>
<evidence type="ECO:0000313" key="2">
    <source>
        <dbReference type="Proteomes" id="UP000315113"/>
    </source>
</evidence>
<protein>
    <submittedName>
        <fullName evidence="1">Uncharacterized protein</fullName>
    </submittedName>
</protein>
<dbReference type="EMBL" id="SFBH01000123">
    <property type="protein sequence ID" value="TRU33281.1"/>
    <property type="molecule type" value="Genomic_DNA"/>
</dbReference>
<dbReference type="AlphaFoldDB" id="A0A552EG08"/>
<organism evidence="1 2">
    <name type="scientific">Microcystis aeruginosa Ma_MB_F_20061100_S20D</name>
    <dbReference type="NCBI Taxonomy" id="2486253"/>
    <lineage>
        <taxon>Bacteria</taxon>
        <taxon>Bacillati</taxon>
        <taxon>Cyanobacteriota</taxon>
        <taxon>Cyanophyceae</taxon>
        <taxon>Oscillatoriophycideae</taxon>
        <taxon>Chroococcales</taxon>
        <taxon>Microcystaceae</taxon>
        <taxon>Microcystis</taxon>
    </lineage>
</organism>
<name>A0A552EG08_MICAE</name>
<comment type="caution">
    <text evidence="1">The sequence shown here is derived from an EMBL/GenBank/DDBJ whole genome shotgun (WGS) entry which is preliminary data.</text>
</comment>
<sequence>MFNSKGFLNNQSSHNQNLFPVNVFISKNLSDNEIIDACIQLFSLSEKDICVTQDITIEMPDYIQLLCEKESIQGDFKILLSLYPQNDLIEQSIGKIGDEIAIAKKFADYFHCQCMVADNSPFEDYEEDLYFLVKDTSNNVQKIYINLDQIDDNIYTIQN</sequence>
<reference evidence="1 2" key="1">
    <citation type="submission" date="2019-01" db="EMBL/GenBank/DDBJ databases">
        <title>Coherence of Microcystis species and biogeography revealed through population genomics.</title>
        <authorList>
            <person name="Perez-Carrascal O.M."/>
            <person name="Terrat Y."/>
            <person name="Giani A."/>
            <person name="Fortin N."/>
            <person name="Tromas N."/>
            <person name="Shapiro B.J."/>
        </authorList>
    </citation>
    <scope>NUCLEOTIDE SEQUENCE [LARGE SCALE GENOMIC DNA]</scope>
    <source>
        <strain evidence="1">Ma_MB_F_20061100_S20D</strain>
    </source>
</reference>
<dbReference type="Proteomes" id="UP000315113">
    <property type="component" value="Unassembled WGS sequence"/>
</dbReference>
<accession>A0A552EG08</accession>
<evidence type="ECO:0000313" key="1">
    <source>
        <dbReference type="EMBL" id="TRU33281.1"/>
    </source>
</evidence>
<gene>
    <name evidence="1" type="ORF">EWV78_15665</name>
</gene>